<gene>
    <name evidence="2" type="primary">cas5b</name>
    <name evidence="2" type="ORF">IAC13_10310</name>
</gene>
<dbReference type="NCBIfam" id="TIGR02592">
    <property type="entry name" value="cas_Cas5h"/>
    <property type="match status" value="1"/>
</dbReference>
<dbReference type="GO" id="GO:0051607">
    <property type="term" value="P:defense response to virus"/>
    <property type="evidence" value="ECO:0007669"/>
    <property type="project" value="UniProtKB-KW"/>
</dbReference>
<keyword evidence="1" id="KW-0051">Antiviral defense</keyword>
<evidence type="ECO:0000313" key="3">
    <source>
        <dbReference type="Proteomes" id="UP000823618"/>
    </source>
</evidence>
<protein>
    <submittedName>
        <fullName evidence="2">Type I-B CRISPR-associated protein Cas5</fullName>
    </submittedName>
</protein>
<name>A0A9D9N8G9_9FIRM</name>
<proteinExistence type="predicted"/>
<dbReference type="NCBIfam" id="TIGR02593">
    <property type="entry name" value="CRISPR_cas5"/>
    <property type="match status" value="1"/>
</dbReference>
<evidence type="ECO:0000256" key="1">
    <source>
        <dbReference type="ARBA" id="ARBA00023118"/>
    </source>
</evidence>
<organism evidence="2 3">
    <name type="scientific">Candidatus Scybalomonas excrementavium</name>
    <dbReference type="NCBI Taxonomy" id="2840943"/>
    <lineage>
        <taxon>Bacteria</taxon>
        <taxon>Bacillati</taxon>
        <taxon>Bacillota</taxon>
        <taxon>Clostridia</taxon>
        <taxon>Lachnospirales</taxon>
        <taxon>Lachnospiraceae</taxon>
        <taxon>Lachnospiraceae incertae sedis</taxon>
        <taxon>Candidatus Scybalomonas</taxon>
    </lineage>
</organism>
<dbReference type="InterPro" id="IPR013421">
    <property type="entry name" value="CRISPR-assoc_prot_Cas5_HALMA"/>
</dbReference>
<accession>A0A9D9N8G9</accession>
<dbReference type="EMBL" id="JADIML010000296">
    <property type="protein sequence ID" value="MBO8464311.1"/>
    <property type="molecule type" value="Genomic_DNA"/>
</dbReference>
<reference evidence="2" key="1">
    <citation type="submission" date="2020-10" db="EMBL/GenBank/DDBJ databases">
        <authorList>
            <person name="Gilroy R."/>
        </authorList>
    </citation>
    <scope>NUCLEOTIDE SEQUENCE</scope>
    <source>
        <strain evidence="2">E3-2379</strain>
    </source>
</reference>
<evidence type="ECO:0000313" key="2">
    <source>
        <dbReference type="EMBL" id="MBO8464311.1"/>
    </source>
</evidence>
<dbReference type="InterPro" id="IPR013422">
    <property type="entry name" value="CRISPR-assoc_prot_Cas5_N"/>
</dbReference>
<dbReference type="AlphaFoldDB" id="A0A9D9N8G9"/>
<dbReference type="Proteomes" id="UP000823618">
    <property type="component" value="Unassembled WGS sequence"/>
</dbReference>
<comment type="caution">
    <text evidence="2">The sequence shown here is derived from an EMBL/GenBank/DDBJ whole genome shotgun (WGS) entry which is preliminary data.</text>
</comment>
<sequence length="242" mass="28169">MRIVKFTLKGEHAFFKKPDVNSYIYFTYNQIHKVALLGMFGAILGYQGYESQKGKSYPEFYEKLKDLKLAIIPKSKYGIFAKKIQVFNNSVGYASFEQGGNLIVKEQWIENPEWDIYFAVVDEASEQLADSILKRKCIYIPYLGKNDHPAEIWNPIDLEGIEKKEEGITIHSLMPKDNVELESDFEEEEMEELLFRYEEELPIGLKENVNTYQLTKLIYTNQPIKESIVPIYEVEGKNIILI</sequence>
<reference evidence="2" key="2">
    <citation type="journal article" date="2021" name="PeerJ">
        <title>Extensive microbial diversity within the chicken gut microbiome revealed by metagenomics and culture.</title>
        <authorList>
            <person name="Gilroy R."/>
            <person name="Ravi A."/>
            <person name="Getino M."/>
            <person name="Pursley I."/>
            <person name="Horton D.L."/>
            <person name="Alikhan N.F."/>
            <person name="Baker D."/>
            <person name="Gharbi K."/>
            <person name="Hall N."/>
            <person name="Watson M."/>
            <person name="Adriaenssens E.M."/>
            <person name="Foster-Nyarko E."/>
            <person name="Jarju S."/>
            <person name="Secka A."/>
            <person name="Antonio M."/>
            <person name="Oren A."/>
            <person name="Chaudhuri R.R."/>
            <person name="La Ragione R."/>
            <person name="Hildebrand F."/>
            <person name="Pallen M.J."/>
        </authorList>
    </citation>
    <scope>NUCLEOTIDE SEQUENCE</scope>
    <source>
        <strain evidence="2">E3-2379</strain>
    </source>
</reference>